<dbReference type="EMBL" id="CP033932">
    <property type="protein sequence ID" value="AZB25065.1"/>
    <property type="molecule type" value="Genomic_DNA"/>
</dbReference>
<dbReference type="PANTHER" id="PTHR10272:SF0">
    <property type="entry name" value="PLATELET-ACTIVATING FACTOR ACETYLHYDROLASE"/>
    <property type="match status" value="1"/>
</dbReference>
<keyword evidence="2" id="KW-0442">Lipid degradation</keyword>
<keyword evidence="3" id="KW-0443">Lipid metabolism</keyword>
<protein>
    <submittedName>
        <fullName evidence="5">Dienelactone hydrolase</fullName>
    </submittedName>
</protein>
<dbReference type="GO" id="GO:0016042">
    <property type="term" value="P:lipid catabolic process"/>
    <property type="evidence" value="ECO:0007669"/>
    <property type="project" value="UniProtKB-KW"/>
</dbReference>
<name>A0A3G6T6Y6_9FLAO</name>
<dbReference type="InterPro" id="IPR029058">
    <property type="entry name" value="AB_hydrolase_fold"/>
</dbReference>
<dbReference type="AlphaFoldDB" id="A0A3G6T6Y6"/>
<dbReference type="SUPFAM" id="SSF53474">
    <property type="entry name" value="alpha/beta-Hydrolases"/>
    <property type="match status" value="1"/>
</dbReference>
<evidence type="ECO:0000256" key="3">
    <source>
        <dbReference type="ARBA" id="ARBA00023098"/>
    </source>
</evidence>
<dbReference type="Gene3D" id="3.40.50.1820">
    <property type="entry name" value="alpha/beta hydrolase"/>
    <property type="match status" value="1"/>
</dbReference>
<feature type="signal peptide" evidence="4">
    <location>
        <begin position="1"/>
        <end position="19"/>
    </location>
</feature>
<evidence type="ECO:0000256" key="1">
    <source>
        <dbReference type="ARBA" id="ARBA00022801"/>
    </source>
</evidence>
<dbReference type="GO" id="GO:0003847">
    <property type="term" value="F:1-alkyl-2-acetylglycerophosphocholine esterase activity"/>
    <property type="evidence" value="ECO:0007669"/>
    <property type="project" value="TreeGrafter"/>
</dbReference>
<gene>
    <name evidence="5" type="ORF">EG339_10965</name>
</gene>
<feature type="chain" id="PRO_5017953600" evidence="4">
    <location>
        <begin position="20"/>
        <end position="326"/>
    </location>
</feature>
<keyword evidence="1 5" id="KW-0378">Hydrolase</keyword>
<sequence length="326" mass="36710">MRRIVHLLILFFISSLLPAQIKNVHQMSKEYVDNSRGHRLVLTEIWYPKELPAEEKNSAFAVSKAVTQKYPLVLLSHGTGGNRFSLMWLAKILAGEGFIVASVDHFGNTTDNRIPEYFVRYWERPLDISFVLDQLLKDPDLSAKINHDKLSVVGFSLGGYTSLALAGAKLDCSLLKKATKSKQGKRELNIPEIGDLTQLIDHIDCKEIPEKLKDDRIKAFVALSPALGLGFTPKLQYTIESPVLIIASRGDSITPIKSNAMKYHRLIPSSKIKMLNGNPGHYVFLPKIKKYNPDETVFFEDPPGIDRTLIHQETGRMIIEFLNNSL</sequence>
<evidence type="ECO:0000256" key="4">
    <source>
        <dbReference type="SAM" id="SignalP"/>
    </source>
</evidence>
<dbReference type="PANTHER" id="PTHR10272">
    <property type="entry name" value="PLATELET-ACTIVATING FACTOR ACETYLHYDROLASE"/>
    <property type="match status" value="1"/>
</dbReference>
<evidence type="ECO:0000313" key="6">
    <source>
        <dbReference type="Proteomes" id="UP000271193"/>
    </source>
</evidence>
<dbReference type="OrthoDB" id="9814760at2"/>
<keyword evidence="6" id="KW-1185">Reference proteome</keyword>
<dbReference type="Pfam" id="PF03403">
    <property type="entry name" value="PAF-AH_p_II"/>
    <property type="match status" value="1"/>
</dbReference>
<dbReference type="Proteomes" id="UP000271193">
    <property type="component" value="Chromosome"/>
</dbReference>
<reference evidence="6" key="1">
    <citation type="submission" date="2018-11" db="EMBL/GenBank/DDBJ databases">
        <title>Proposal to divide the Flavobacteriaceae and reorganize its genera based on Amino Acid Identity values calculated from whole genome sequences.</title>
        <authorList>
            <person name="Nicholson A.C."/>
            <person name="Gulvik C.A."/>
            <person name="Whitney A.M."/>
            <person name="Humrighouse B.W."/>
            <person name="Bell M."/>
            <person name="Holmes B."/>
            <person name="Steigerwalt A.G."/>
            <person name="Villarma A."/>
            <person name="Sheth M."/>
            <person name="Batra D."/>
            <person name="Pryor J."/>
            <person name="Bernardet J.-F."/>
            <person name="Hugo C."/>
            <person name="Kampfer P."/>
            <person name="Newman J."/>
            <person name="McQuiston J.R."/>
        </authorList>
    </citation>
    <scope>NUCLEOTIDE SEQUENCE [LARGE SCALE GENOMIC DNA]</scope>
    <source>
        <strain evidence="6">G0229</strain>
    </source>
</reference>
<evidence type="ECO:0000313" key="5">
    <source>
        <dbReference type="EMBL" id="AZB25065.1"/>
    </source>
</evidence>
<accession>A0A3G6T6Y6</accession>
<proteinExistence type="predicted"/>
<organism evidence="5 6">
    <name type="scientific">Chryseobacterium bernardetii</name>
    <dbReference type="NCBI Taxonomy" id="1241978"/>
    <lineage>
        <taxon>Bacteria</taxon>
        <taxon>Pseudomonadati</taxon>
        <taxon>Bacteroidota</taxon>
        <taxon>Flavobacteriia</taxon>
        <taxon>Flavobacteriales</taxon>
        <taxon>Weeksellaceae</taxon>
        <taxon>Chryseobacterium group</taxon>
        <taxon>Chryseobacterium</taxon>
    </lineage>
</organism>
<dbReference type="PIRSF" id="PIRSF031982">
    <property type="entry name" value="UCP031982_abhydr"/>
    <property type="match status" value="1"/>
</dbReference>
<evidence type="ECO:0000256" key="2">
    <source>
        <dbReference type="ARBA" id="ARBA00022963"/>
    </source>
</evidence>
<dbReference type="InterPro" id="IPR016986">
    <property type="entry name" value="UCP031982_abhydr"/>
</dbReference>
<keyword evidence="4" id="KW-0732">Signal</keyword>
<dbReference type="KEGG" id="cben:EG339_10965"/>